<dbReference type="Pfam" id="PF03929">
    <property type="entry name" value="PepSY_TM"/>
    <property type="match status" value="1"/>
</dbReference>
<gene>
    <name evidence="2" type="ORF">G3M70_09615</name>
</gene>
<keyword evidence="1" id="KW-1133">Transmembrane helix</keyword>
<feature type="transmembrane region" description="Helical" evidence="1">
    <location>
        <begin position="351"/>
        <end position="371"/>
    </location>
</feature>
<proteinExistence type="predicted"/>
<dbReference type="EMBL" id="CP048685">
    <property type="protein sequence ID" value="QPJ62111.1"/>
    <property type="molecule type" value="Genomic_DNA"/>
</dbReference>
<dbReference type="PANTHER" id="PTHR34219">
    <property type="entry name" value="IRON-REGULATED INNER MEMBRANE PROTEIN-RELATED"/>
    <property type="match status" value="1"/>
</dbReference>
<evidence type="ECO:0000256" key="1">
    <source>
        <dbReference type="SAM" id="Phobius"/>
    </source>
</evidence>
<keyword evidence="1" id="KW-0812">Transmembrane</keyword>
<feature type="transmembrane region" description="Helical" evidence="1">
    <location>
        <begin position="205"/>
        <end position="225"/>
    </location>
</feature>
<dbReference type="InterPro" id="IPR005625">
    <property type="entry name" value="PepSY-ass_TM"/>
</dbReference>
<feature type="transmembrane region" description="Helical" evidence="1">
    <location>
        <begin position="24"/>
        <end position="47"/>
    </location>
</feature>
<evidence type="ECO:0000313" key="2">
    <source>
        <dbReference type="EMBL" id="QPJ62111.1"/>
    </source>
</evidence>
<name>A0A7T0BW95_9BACT</name>
<dbReference type="PANTHER" id="PTHR34219:SF3">
    <property type="entry name" value="BLL7967 PROTEIN"/>
    <property type="match status" value="1"/>
</dbReference>
<organism evidence="2 3">
    <name type="scientific">Candidatus Nitronauta litoralis</name>
    <dbReference type="NCBI Taxonomy" id="2705533"/>
    <lineage>
        <taxon>Bacteria</taxon>
        <taxon>Pseudomonadati</taxon>
        <taxon>Nitrospinota/Tectimicrobiota group</taxon>
        <taxon>Nitrospinota</taxon>
        <taxon>Nitrospinia</taxon>
        <taxon>Nitrospinales</taxon>
        <taxon>Nitrospinaceae</taxon>
        <taxon>Candidatus Nitronauta</taxon>
    </lineage>
</organism>
<dbReference type="AlphaFoldDB" id="A0A7T0BW95"/>
<sequence length="398" mass="44734">MKTSIRKKRTAPAPRHSLWFRIHLYLGLFVGLMFAFSGLTGSALVFYKGIDELLNPALLTVEPGGEYARLTEITAAAQKAVPVSAKPARLYFPPHLRAPFKIRFTLPKEDQTVLLDVMVNPFTAEVLGQRRWGGYLMSCLYKMHFTLLSGKRGETIVGVIGLLLICSVVSGVVLWWRQPGKFLQAFTFRHRSSPVRQIYDLHKTVGAYACIVLVVAAFSGISMIFPQYMKSALSMILPVEQLPPSGISKIETGGGQKINIHEVASIARDFFPRAKLQRIYFPSSTEAAFRIIMRQPGEIRQTSGSTQLWISAYNGEIRKTQEPQTMSSRDTLLSWMFPIHNGEALGMPGRVLMFLAGFAPIHLYVTGLIVWQRKRKARLRADFPGDPDTRYRKRSPTT</sequence>
<protein>
    <submittedName>
        <fullName evidence="2">PepSY domain-containing protein</fullName>
    </submittedName>
</protein>
<reference evidence="2 3" key="1">
    <citation type="submission" date="2020-02" db="EMBL/GenBank/DDBJ databases">
        <title>Genomic and physiological characterization of two novel Nitrospinaceae genera.</title>
        <authorList>
            <person name="Mueller A.J."/>
            <person name="Jung M.-Y."/>
            <person name="Strachan C.R."/>
            <person name="Herbold C.W."/>
            <person name="Kirkegaard R.H."/>
            <person name="Daims H."/>
        </authorList>
    </citation>
    <scope>NUCLEOTIDE SEQUENCE [LARGE SCALE GENOMIC DNA]</scope>
    <source>
        <strain evidence="2">EB</strain>
    </source>
</reference>
<accession>A0A7T0BW95</accession>
<evidence type="ECO:0000313" key="3">
    <source>
        <dbReference type="Proteomes" id="UP000594688"/>
    </source>
</evidence>
<feature type="transmembrane region" description="Helical" evidence="1">
    <location>
        <begin position="156"/>
        <end position="176"/>
    </location>
</feature>
<dbReference type="Proteomes" id="UP000594688">
    <property type="component" value="Chromosome"/>
</dbReference>
<keyword evidence="1" id="KW-0472">Membrane</keyword>
<dbReference type="KEGG" id="nli:G3M70_09615"/>